<evidence type="ECO:0000259" key="2">
    <source>
        <dbReference type="PROSITE" id="PS50048"/>
    </source>
</evidence>
<dbReference type="InterPro" id="IPR036864">
    <property type="entry name" value="Zn2-C6_fun-type_DNA-bd_sf"/>
</dbReference>
<dbReference type="CDD" id="cd00067">
    <property type="entry name" value="GAL4"/>
    <property type="match status" value="1"/>
</dbReference>
<evidence type="ECO:0000313" key="3">
    <source>
        <dbReference type="EMBL" id="TKW49818.1"/>
    </source>
</evidence>
<dbReference type="Gene3D" id="4.10.240.10">
    <property type="entry name" value="Zn(2)-C6 fungal-type DNA-binding domain"/>
    <property type="match status" value="1"/>
</dbReference>
<dbReference type="Proteomes" id="UP000310108">
    <property type="component" value="Unassembled WGS sequence"/>
</dbReference>
<proteinExistence type="predicted"/>
<sequence length="481" mass="53023">MDGMDNNFGLTASEMDETMAQFPFDVDFNIPDSEYNNSAFYLGLGTPAAESSFVPGMSFYQQDQEQYVDPQALEKPEPTFWDPALDGEAFQQQPEGAQLPEAATFSHAQGLEEAAFSHAQGPDGSMTLEQVLTHYLPRADDFIDGQLPIFVDNQSQEPRYYFVGPRDNVEEGAGEGSGAARNDVENVVVENAVVENAVVENVVAENVVVENVVENVAEEEVAREASGEAALADRVLAPNTKGNRVAKKARKPPSRAVKANSCERCRSSKTKCVREEGAASCQSCLKKGVPCHVLGTDGRTNKTNKDRLEAASLAVENFFRDGILLCKDVAQRRLADFGDEKLAFVGPMVRSMSDYQMIRNCLPGQIEQKPMVDFGSGLFRPFINYHDAKLSETRTVHIPMIKQLALVQGEILACLINMVVFGSPSHLAAANDLISRLLHYRNNLGAIQHRVQKYFPSPGEPRDVFEQVRQGVEQRLQKALE</sequence>
<protein>
    <recommendedName>
        <fullName evidence="2">Zn(2)-C6 fungal-type domain-containing protein</fullName>
    </recommendedName>
</protein>
<gene>
    <name evidence="3" type="ORF">CTA1_10869</name>
</gene>
<accession>A0A4U6X365</accession>
<dbReference type="PROSITE" id="PS00463">
    <property type="entry name" value="ZN2_CY6_FUNGAL_1"/>
    <property type="match status" value="1"/>
</dbReference>
<dbReference type="SMART" id="SM00066">
    <property type="entry name" value="GAL4"/>
    <property type="match status" value="1"/>
</dbReference>
<reference evidence="3 4" key="1">
    <citation type="journal article" date="2019" name="PLoS ONE">
        <title>Comparative genome analysis indicates high evolutionary potential of pathogenicity genes in Colletotrichum tanaceti.</title>
        <authorList>
            <person name="Lelwala R.V."/>
            <person name="Korhonen P.K."/>
            <person name="Young N.D."/>
            <person name="Scott J.B."/>
            <person name="Ades P.A."/>
            <person name="Gasser R.B."/>
            <person name="Taylor P.W.J."/>
        </authorList>
    </citation>
    <scope>NUCLEOTIDE SEQUENCE [LARGE SCALE GENOMIC DNA]</scope>
    <source>
        <strain evidence="3">BRIP57314</strain>
    </source>
</reference>
<dbReference type="AlphaFoldDB" id="A0A4U6X365"/>
<dbReference type="SUPFAM" id="SSF57701">
    <property type="entry name" value="Zn2/Cys6 DNA-binding domain"/>
    <property type="match status" value="1"/>
</dbReference>
<name>A0A4U6X365_9PEZI</name>
<organism evidence="3 4">
    <name type="scientific">Colletotrichum tanaceti</name>
    <dbReference type="NCBI Taxonomy" id="1306861"/>
    <lineage>
        <taxon>Eukaryota</taxon>
        <taxon>Fungi</taxon>
        <taxon>Dikarya</taxon>
        <taxon>Ascomycota</taxon>
        <taxon>Pezizomycotina</taxon>
        <taxon>Sordariomycetes</taxon>
        <taxon>Hypocreomycetidae</taxon>
        <taxon>Glomerellales</taxon>
        <taxon>Glomerellaceae</taxon>
        <taxon>Colletotrichum</taxon>
        <taxon>Colletotrichum destructivum species complex</taxon>
    </lineage>
</organism>
<dbReference type="InterPro" id="IPR001138">
    <property type="entry name" value="Zn2Cys6_DnaBD"/>
</dbReference>
<dbReference type="PROSITE" id="PS50048">
    <property type="entry name" value="ZN2_CY6_FUNGAL_2"/>
    <property type="match status" value="1"/>
</dbReference>
<dbReference type="Pfam" id="PF00172">
    <property type="entry name" value="Zn_clus"/>
    <property type="match status" value="1"/>
</dbReference>
<dbReference type="GO" id="GO:0000981">
    <property type="term" value="F:DNA-binding transcription factor activity, RNA polymerase II-specific"/>
    <property type="evidence" value="ECO:0007669"/>
    <property type="project" value="InterPro"/>
</dbReference>
<dbReference type="STRING" id="1306861.A0A4U6X365"/>
<dbReference type="GO" id="GO:0008270">
    <property type="term" value="F:zinc ion binding"/>
    <property type="evidence" value="ECO:0007669"/>
    <property type="project" value="InterPro"/>
</dbReference>
<evidence type="ECO:0000256" key="1">
    <source>
        <dbReference type="ARBA" id="ARBA00023242"/>
    </source>
</evidence>
<comment type="caution">
    <text evidence="3">The sequence shown here is derived from an EMBL/GenBank/DDBJ whole genome shotgun (WGS) entry which is preliminary data.</text>
</comment>
<dbReference type="EMBL" id="PJEX01000477">
    <property type="protein sequence ID" value="TKW49818.1"/>
    <property type="molecule type" value="Genomic_DNA"/>
</dbReference>
<keyword evidence="1" id="KW-0539">Nucleus</keyword>
<evidence type="ECO:0000313" key="4">
    <source>
        <dbReference type="Proteomes" id="UP000310108"/>
    </source>
</evidence>
<feature type="domain" description="Zn(2)-C6 fungal-type" evidence="2">
    <location>
        <begin position="261"/>
        <end position="293"/>
    </location>
</feature>
<keyword evidence="4" id="KW-1185">Reference proteome</keyword>